<evidence type="ECO:0000256" key="1">
    <source>
        <dbReference type="SAM" id="SignalP"/>
    </source>
</evidence>
<protein>
    <recommendedName>
        <fullName evidence="4">Membrane-bound lysozyme-inhibitor of c-type lysozyme</fullName>
    </recommendedName>
</protein>
<keyword evidence="1" id="KW-0732">Signal</keyword>
<feature type="signal peptide" evidence="1">
    <location>
        <begin position="1"/>
        <end position="21"/>
    </location>
</feature>
<dbReference type="AlphaFoldDB" id="A0A1Y6FIW9"/>
<dbReference type="EMBL" id="FXWG01000003">
    <property type="protein sequence ID" value="SMQ74639.1"/>
    <property type="molecule type" value="Genomic_DNA"/>
</dbReference>
<dbReference type="OrthoDB" id="7450772at2"/>
<dbReference type="PROSITE" id="PS51257">
    <property type="entry name" value="PROKAR_LIPOPROTEIN"/>
    <property type="match status" value="1"/>
</dbReference>
<name>A0A1Y6FIW9_9SPHN</name>
<evidence type="ECO:0000313" key="2">
    <source>
        <dbReference type="EMBL" id="SMQ74639.1"/>
    </source>
</evidence>
<proteinExistence type="predicted"/>
<sequence length="140" mass="14176">MKKLIAIASIAALAACQSEPAEEPVVEETVTEAPEAVTVANGSAPGTYEATAADGTVMTTVINEDGTYTDSDAEGNVVAEGSWAVVDGKTCFTPTTEGVEAMCFTESEPAEDGSFTATPDEGDPVTVRPAAAAVEEVAAE</sequence>
<dbReference type="Proteomes" id="UP000194420">
    <property type="component" value="Unassembled WGS sequence"/>
</dbReference>
<evidence type="ECO:0008006" key="4">
    <source>
        <dbReference type="Google" id="ProtNLM"/>
    </source>
</evidence>
<organism evidence="2 3">
    <name type="scientific">Altererythrobacter xiamenensis</name>
    <dbReference type="NCBI Taxonomy" id="1316679"/>
    <lineage>
        <taxon>Bacteria</taxon>
        <taxon>Pseudomonadati</taxon>
        <taxon>Pseudomonadota</taxon>
        <taxon>Alphaproteobacteria</taxon>
        <taxon>Sphingomonadales</taxon>
        <taxon>Erythrobacteraceae</taxon>
        <taxon>Altererythrobacter</taxon>
    </lineage>
</organism>
<keyword evidence="3" id="KW-1185">Reference proteome</keyword>
<feature type="chain" id="PRO_5012238391" description="Membrane-bound lysozyme-inhibitor of c-type lysozyme" evidence="1">
    <location>
        <begin position="22"/>
        <end position="140"/>
    </location>
</feature>
<dbReference type="RefSeq" id="WP_086438657.1">
    <property type="nucleotide sequence ID" value="NZ_FXWG01000003.1"/>
</dbReference>
<gene>
    <name evidence="2" type="ORF">SAMN06297468_2823</name>
</gene>
<evidence type="ECO:0000313" key="3">
    <source>
        <dbReference type="Proteomes" id="UP000194420"/>
    </source>
</evidence>
<accession>A0A1Y6FIW9</accession>
<reference evidence="3" key="1">
    <citation type="submission" date="2017-04" db="EMBL/GenBank/DDBJ databases">
        <authorList>
            <person name="Varghese N."/>
            <person name="Submissions S."/>
        </authorList>
    </citation>
    <scope>NUCLEOTIDE SEQUENCE [LARGE SCALE GENOMIC DNA]</scope>
</reference>